<dbReference type="Gene3D" id="3.90.1150.10">
    <property type="entry name" value="Aspartate Aminotransferase, domain 1"/>
    <property type="match status" value="1"/>
</dbReference>
<dbReference type="InterPro" id="IPR004839">
    <property type="entry name" value="Aminotransferase_I/II_large"/>
</dbReference>
<accession>A0ABN2LAI4</accession>
<dbReference type="EMBL" id="BAAAOB010000001">
    <property type="protein sequence ID" value="GAA1781817.1"/>
    <property type="molecule type" value="Genomic_DNA"/>
</dbReference>
<dbReference type="InterPro" id="IPR015424">
    <property type="entry name" value="PyrdxlP-dep_Trfase"/>
</dbReference>
<dbReference type="EC" id="4.4.1.13" evidence="2"/>
<comment type="caution">
    <text evidence="8">The sequence shown here is derived from an EMBL/GenBank/DDBJ whole genome shotgun (WGS) entry which is preliminary data.</text>
</comment>
<dbReference type="PANTHER" id="PTHR43525">
    <property type="entry name" value="PROTEIN MALY"/>
    <property type="match status" value="1"/>
</dbReference>
<feature type="region of interest" description="Disordered" evidence="6">
    <location>
        <begin position="31"/>
        <end position="60"/>
    </location>
</feature>
<keyword evidence="8" id="KW-0032">Aminotransferase</keyword>
<evidence type="ECO:0000313" key="8">
    <source>
        <dbReference type="EMBL" id="GAA1781817.1"/>
    </source>
</evidence>
<dbReference type="SUPFAM" id="SSF53383">
    <property type="entry name" value="PLP-dependent transferases"/>
    <property type="match status" value="1"/>
</dbReference>
<keyword evidence="3" id="KW-0663">Pyridoxal phosphate</keyword>
<name>A0ABN2LAI4_9MICO</name>
<reference evidence="8 9" key="1">
    <citation type="journal article" date="2019" name="Int. J. Syst. Evol. Microbiol.">
        <title>The Global Catalogue of Microorganisms (GCM) 10K type strain sequencing project: providing services to taxonomists for standard genome sequencing and annotation.</title>
        <authorList>
            <consortium name="The Broad Institute Genomics Platform"/>
            <consortium name="The Broad Institute Genome Sequencing Center for Infectious Disease"/>
            <person name="Wu L."/>
            <person name="Ma J."/>
        </authorList>
    </citation>
    <scope>NUCLEOTIDE SEQUENCE [LARGE SCALE GENOMIC DNA]</scope>
    <source>
        <strain evidence="8 9">JCM 14736</strain>
    </source>
</reference>
<evidence type="ECO:0000256" key="1">
    <source>
        <dbReference type="ARBA" id="ARBA00001933"/>
    </source>
</evidence>
<dbReference type="InterPro" id="IPR051798">
    <property type="entry name" value="Class-II_PLP-Dep_Aminotrans"/>
</dbReference>
<evidence type="ECO:0000256" key="3">
    <source>
        <dbReference type="ARBA" id="ARBA00022898"/>
    </source>
</evidence>
<comment type="similarity">
    <text evidence="5">Belongs to the class-II pyridoxal-phosphate-dependent aminotransferase family. MalY/PatB cystathionine beta-lyase subfamily.</text>
</comment>
<keyword evidence="9" id="KW-1185">Reference proteome</keyword>
<evidence type="ECO:0000256" key="6">
    <source>
        <dbReference type="SAM" id="MobiDB-lite"/>
    </source>
</evidence>
<gene>
    <name evidence="8" type="ORF">GCM10009768_08480</name>
</gene>
<proteinExistence type="inferred from homology"/>
<keyword evidence="8" id="KW-0808">Transferase</keyword>
<dbReference type="CDD" id="cd00609">
    <property type="entry name" value="AAT_like"/>
    <property type="match status" value="1"/>
</dbReference>
<feature type="domain" description="Aminotransferase class I/classII large" evidence="7">
    <location>
        <begin position="175"/>
        <end position="449"/>
    </location>
</feature>
<organism evidence="8 9">
    <name type="scientific">Leucobacter iarius</name>
    <dbReference type="NCBI Taxonomy" id="333963"/>
    <lineage>
        <taxon>Bacteria</taxon>
        <taxon>Bacillati</taxon>
        <taxon>Actinomycetota</taxon>
        <taxon>Actinomycetes</taxon>
        <taxon>Micrococcales</taxon>
        <taxon>Microbacteriaceae</taxon>
        <taxon>Leucobacter</taxon>
    </lineage>
</organism>
<evidence type="ECO:0000256" key="5">
    <source>
        <dbReference type="ARBA" id="ARBA00037974"/>
    </source>
</evidence>
<protein>
    <recommendedName>
        <fullName evidence="2">cysteine-S-conjugate beta-lyase</fullName>
        <ecNumber evidence="2">4.4.1.13</ecNumber>
    </recommendedName>
</protein>
<evidence type="ECO:0000256" key="4">
    <source>
        <dbReference type="ARBA" id="ARBA00023239"/>
    </source>
</evidence>
<dbReference type="Proteomes" id="UP001500851">
    <property type="component" value="Unassembled WGS sequence"/>
</dbReference>
<dbReference type="Pfam" id="PF00155">
    <property type="entry name" value="Aminotran_1_2"/>
    <property type="match status" value="1"/>
</dbReference>
<sequence length="461" mass="48049">MCPPFRADSAASHSQYDAALPVALGAPGYVREHEGMSSDGDPDCPGPRGSDPSGTPFAQLDPASLRAERSSQKWSRYPADVLPLFVAEMDYTVAPEIRSALAERVAASDFGYLDGQAQSPLAPVFADFACDRWGWDVDPGRVHLATDVSAGVVEVLRLVLADRARRGAATGTRGRVALATPAYPSFFEMLEELGVEIVEVPLAVSDSADGPTATLDLAAIEASFAGGTGVDAFLLCNPHNPHGLAHAAETLAALAALAARHDVFVLSDEIHAPLVHRGVAFTPFAPVAEAAGARSVTATSASKGWNLAGTKCSLVIAATAADAVLLDELPPEVGSRASILGVHASIAAFRDARAWLDRAVETVETNVALLRQLVADRLPGVRITVPRAGYLAWLDLRDAGLGEDPHARILAEARVALSNGRAFGAGGAGHVRINLACAPDTLRAAIDRIAALPPVREGATE</sequence>
<evidence type="ECO:0000259" key="7">
    <source>
        <dbReference type="Pfam" id="PF00155"/>
    </source>
</evidence>
<comment type="cofactor">
    <cofactor evidence="1">
        <name>pyridoxal 5'-phosphate</name>
        <dbReference type="ChEBI" id="CHEBI:597326"/>
    </cofactor>
</comment>
<evidence type="ECO:0000313" key="9">
    <source>
        <dbReference type="Proteomes" id="UP001500851"/>
    </source>
</evidence>
<evidence type="ECO:0000256" key="2">
    <source>
        <dbReference type="ARBA" id="ARBA00012224"/>
    </source>
</evidence>
<keyword evidence="4" id="KW-0456">Lyase</keyword>
<dbReference type="Gene3D" id="3.40.640.10">
    <property type="entry name" value="Type I PLP-dependent aspartate aminotransferase-like (Major domain)"/>
    <property type="match status" value="1"/>
</dbReference>
<dbReference type="GO" id="GO:0008483">
    <property type="term" value="F:transaminase activity"/>
    <property type="evidence" value="ECO:0007669"/>
    <property type="project" value="UniProtKB-KW"/>
</dbReference>
<dbReference type="InterPro" id="IPR015421">
    <property type="entry name" value="PyrdxlP-dep_Trfase_major"/>
</dbReference>
<dbReference type="PANTHER" id="PTHR43525:SF2">
    <property type="entry name" value="CYSTATHIONINE BETA-LYASE-RELATED"/>
    <property type="match status" value="1"/>
</dbReference>
<dbReference type="InterPro" id="IPR015422">
    <property type="entry name" value="PyrdxlP-dep_Trfase_small"/>
</dbReference>